<feature type="compositionally biased region" description="Low complexity" evidence="1">
    <location>
        <begin position="160"/>
        <end position="169"/>
    </location>
</feature>
<keyword evidence="2" id="KW-0732">Signal</keyword>
<sequence>MRLAALSVVSFLHLLRLQSGASSDAWPASSLSGFEFPEIDGSAVDTCRIYIVSDATMTSTSTTTTTTTTTTTPVTRKQVVETTKKPAVQPPPKKPEPKDTGAPIRTQPITNHHIVSLLHRLLANSRAHGAGVQPIGRQPRRGQAMSSDSDESVATRKVGSASSDSSDES</sequence>
<feature type="signal peptide" evidence="2">
    <location>
        <begin position="1"/>
        <end position="20"/>
    </location>
</feature>
<dbReference type="RefSeq" id="XP_008289063.1">
    <property type="nucleotide sequence ID" value="XM_008290841.1"/>
</dbReference>
<gene>
    <name evidence="4" type="primary">LOC103363890</name>
</gene>
<evidence type="ECO:0000256" key="2">
    <source>
        <dbReference type="SAM" id="SignalP"/>
    </source>
</evidence>
<feature type="compositionally biased region" description="Low complexity" evidence="1">
    <location>
        <begin position="59"/>
        <end position="72"/>
    </location>
</feature>
<feature type="region of interest" description="Disordered" evidence="1">
    <location>
        <begin position="128"/>
        <end position="169"/>
    </location>
</feature>
<evidence type="ECO:0000256" key="1">
    <source>
        <dbReference type="SAM" id="MobiDB-lite"/>
    </source>
</evidence>
<evidence type="ECO:0000313" key="3">
    <source>
        <dbReference type="Proteomes" id="UP000694891"/>
    </source>
</evidence>
<dbReference type="Proteomes" id="UP000694891">
    <property type="component" value="Unplaced"/>
</dbReference>
<dbReference type="AlphaFoldDB" id="A0A9Y4NAB0"/>
<dbReference type="GeneID" id="103363890"/>
<protein>
    <submittedName>
        <fullName evidence="4">Eukaryotic translation initiation factor 4 gamma-like</fullName>
    </submittedName>
</protein>
<keyword evidence="3" id="KW-1185">Reference proteome</keyword>
<accession>A0A9Y4NAB0</accession>
<organism evidence="3 4">
    <name type="scientific">Stegastes partitus</name>
    <name type="common">bicolor damselfish</name>
    <dbReference type="NCBI Taxonomy" id="144197"/>
    <lineage>
        <taxon>Eukaryota</taxon>
        <taxon>Metazoa</taxon>
        <taxon>Chordata</taxon>
        <taxon>Craniata</taxon>
        <taxon>Vertebrata</taxon>
        <taxon>Euteleostomi</taxon>
        <taxon>Actinopterygii</taxon>
        <taxon>Neopterygii</taxon>
        <taxon>Teleostei</taxon>
        <taxon>Neoteleostei</taxon>
        <taxon>Acanthomorphata</taxon>
        <taxon>Ovalentaria</taxon>
        <taxon>Pomacentridae</taxon>
        <taxon>Stegastes</taxon>
    </lineage>
</organism>
<feature type="chain" id="PRO_5041438302" evidence="2">
    <location>
        <begin position="21"/>
        <end position="169"/>
    </location>
</feature>
<feature type="region of interest" description="Disordered" evidence="1">
    <location>
        <begin position="59"/>
        <end position="107"/>
    </location>
</feature>
<name>A0A9Y4NAB0_9TELE</name>
<reference evidence="4" key="1">
    <citation type="submission" date="2025-08" db="UniProtKB">
        <authorList>
            <consortium name="RefSeq"/>
        </authorList>
    </citation>
    <scope>IDENTIFICATION</scope>
</reference>
<proteinExistence type="predicted"/>
<evidence type="ECO:0000313" key="4">
    <source>
        <dbReference type="RefSeq" id="XP_008289063.1"/>
    </source>
</evidence>